<proteinExistence type="predicted"/>
<sequence>MEKKDWGTVSIISGLISVAIALIAITSVFFNVKQNALDKIIKAIEKSTDKIVDEIKDGDKTVENIIHTIDRNTELISNETREVKQLIINGLYKTSQQIQYLQSRTTPPPSPTPQIKTPDYLGLYEASNIVKAPTPLPLFNVYITKPKDKDKVSWREKVEGSSSATEDSGFSAYVLIWPIEVDGPWWVQFTTTYSDGFWQSYAYFGRDPSLYPEDIGTNYKVVMIITKHELRGGQTFTELPEYVGKSNEIIVTRK</sequence>
<dbReference type="EMBL" id="LAZR01026077">
    <property type="protein sequence ID" value="KKL69869.1"/>
    <property type="molecule type" value="Genomic_DNA"/>
</dbReference>
<evidence type="ECO:0000256" key="1">
    <source>
        <dbReference type="SAM" id="Phobius"/>
    </source>
</evidence>
<dbReference type="AlphaFoldDB" id="A0A0F9E7B2"/>
<feature type="transmembrane region" description="Helical" evidence="1">
    <location>
        <begin position="6"/>
        <end position="32"/>
    </location>
</feature>
<keyword evidence="1" id="KW-0812">Transmembrane</keyword>
<evidence type="ECO:0000313" key="2">
    <source>
        <dbReference type="EMBL" id="KKL69869.1"/>
    </source>
</evidence>
<comment type="caution">
    <text evidence="2">The sequence shown here is derived from an EMBL/GenBank/DDBJ whole genome shotgun (WGS) entry which is preliminary data.</text>
</comment>
<name>A0A0F9E7B2_9ZZZZ</name>
<gene>
    <name evidence="2" type="ORF">LCGC14_2110580</name>
</gene>
<keyword evidence="1" id="KW-1133">Transmembrane helix</keyword>
<protein>
    <submittedName>
        <fullName evidence="2">Uncharacterized protein</fullName>
    </submittedName>
</protein>
<accession>A0A0F9E7B2</accession>
<organism evidence="2">
    <name type="scientific">marine sediment metagenome</name>
    <dbReference type="NCBI Taxonomy" id="412755"/>
    <lineage>
        <taxon>unclassified sequences</taxon>
        <taxon>metagenomes</taxon>
        <taxon>ecological metagenomes</taxon>
    </lineage>
</organism>
<reference evidence="2" key="1">
    <citation type="journal article" date="2015" name="Nature">
        <title>Complex archaea that bridge the gap between prokaryotes and eukaryotes.</title>
        <authorList>
            <person name="Spang A."/>
            <person name="Saw J.H."/>
            <person name="Jorgensen S.L."/>
            <person name="Zaremba-Niedzwiedzka K."/>
            <person name="Martijn J."/>
            <person name="Lind A.E."/>
            <person name="van Eijk R."/>
            <person name="Schleper C."/>
            <person name="Guy L."/>
            <person name="Ettema T.J."/>
        </authorList>
    </citation>
    <scope>NUCLEOTIDE SEQUENCE</scope>
</reference>
<keyword evidence="1" id="KW-0472">Membrane</keyword>